<keyword evidence="2" id="KW-1133">Transmembrane helix</keyword>
<feature type="compositionally biased region" description="Low complexity" evidence="1">
    <location>
        <begin position="262"/>
        <end position="272"/>
    </location>
</feature>
<evidence type="ECO:0000313" key="4">
    <source>
        <dbReference type="EMBL" id="KAJ5325079.1"/>
    </source>
</evidence>
<gene>
    <name evidence="4" type="ORF">N7476_003679</name>
</gene>
<reference evidence="4" key="1">
    <citation type="submission" date="2022-12" db="EMBL/GenBank/DDBJ databases">
        <authorList>
            <person name="Petersen C."/>
        </authorList>
    </citation>
    <scope>NUCLEOTIDE SEQUENCE</scope>
    <source>
        <strain evidence="4">IBT 21472</strain>
    </source>
</reference>
<evidence type="ECO:0000256" key="2">
    <source>
        <dbReference type="SAM" id="Phobius"/>
    </source>
</evidence>
<dbReference type="EMBL" id="JAPZBO010000002">
    <property type="protein sequence ID" value="KAJ5325079.1"/>
    <property type="molecule type" value="Genomic_DNA"/>
</dbReference>
<keyword evidence="2" id="KW-0812">Transmembrane</keyword>
<keyword evidence="2" id="KW-0472">Membrane</keyword>
<dbReference type="Gene3D" id="3.80.20.20">
    <property type="entry name" value="Receptor L-domain"/>
    <property type="match status" value="1"/>
</dbReference>
<dbReference type="SUPFAM" id="SSF52058">
    <property type="entry name" value="L domain-like"/>
    <property type="match status" value="1"/>
</dbReference>
<comment type="caution">
    <text evidence="4">The sequence shown here is derived from an EMBL/GenBank/DDBJ whole genome shotgun (WGS) entry which is preliminary data.</text>
</comment>
<feature type="region of interest" description="Disordered" evidence="1">
    <location>
        <begin position="256"/>
        <end position="286"/>
    </location>
</feature>
<evidence type="ECO:0000313" key="5">
    <source>
        <dbReference type="Proteomes" id="UP001147746"/>
    </source>
</evidence>
<evidence type="ECO:0000256" key="1">
    <source>
        <dbReference type="SAM" id="MobiDB-lite"/>
    </source>
</evidence>
<feature type="signal peptide" evidence="3">
    <location>
        <begin position="1"/>
        <end position="17"/>
    </location>
</feature>
<sequence length="338" mass="35702">MLLQVILVVTLWQSVFASSDNCSSSVTIFSQSDADNLSDCDTFDGSITISSAVTGEITISNVEEVNGAITAEGVTGLTKLIAPDLDTVKGALTLNGLDSLTALTMNALSKVSSELSIAKNSRLKTVHFEGLEEVEGQLILTGSFKSVSLPSLDQVKGRTIIRGGSCMSCSTFDSLKSDEVFKGEYLCSTGSPGNSLSAGAKGGIAVGIIVAVLLILLLLWYMIWQRRQRKSRRSGADSSPSLAVTSEKPFSSQYKSVASDIPPSVSHMSPPSSLSPPPLASARVQRKSIGPSPAVLDGRSIHEAPHTVTPVQEYHELDAGPVFSTHQRPINTEGRVHG</sequence>
<proteinExistence type="predicted"/>
<dbReference type="Proteomes" id="UP001147746">
    <property type="component" value="Unassembled WGS sequence"/>
</dbReference>
<protein>
    <recommendedName>
        <fullName evidence="6">Receptor L-domain domain-containing protein</fullName>
    </recommendedName>
</protein>
<name>A0A9W9Q643_9EURO</name>
<dbReference type="InterPro" id="IPR036941">
    <property type="entry name" value="Rcpt_L-dom_sf"/>
</dbReference>
<evidence type="ECO:0008006" key="6">
    <source>
        <dbReference type="Google" id="ProtNLM"/>
    </source>
</evidence>
<organism evidence="4 5">
    <name type="scientific">Penicillium atrosanguineum</name>
    <dbReference type="NCBI Taxonomy" id="1132637"/>
    <lineage>
        <taxon>Eukaryota</taxon>
        <taxon>Fungi</taxon>
        <taxon>Dikarya</taxon>
        <taxon>Ascomycota</taxon>
        <taxon>Pezizomycotina</taxon>
        <taxon>Eurotiomycetes</taxon>
        <taxon>Eurotiomycetidae</taxon>
        <taxon>Eurotiales</taxon>
        <taxon>Aspergillaceae</taxon>
        <taxon>Penicillium</taxon>
    </lineage>
</organism>
<dbReference type="AlphaFoldDB" id="A0A9W9Q643"/>
<accession>A0A9W9Q643</accession>
<reference evidence="4" key="2">
    <citation type="journal article" date="2023" name="IMA Fungus">
        <title>Comparative genomic study of the Penicillium genus elucidates a diverse pangenome and 15 lateral gene transfer events.</title>
        <authorList>
            <person name="Petersen C."/>
            <person name="Sorensen T."/>
            <person name="Nielsen M.R."/>
            <person name="Sondergaard T.E."/>
            <person name="Sorensen J.L."/>
            <person name="Fitzpatrick D.A."/>
            <person name="Frisvad J.C."/>
            <person name="Nielsen K.L."/>
        </authorList>
    </citation>
    <scope>NUCLEOTIDE SEQUENCE</scope>
    <source>
        <strain evidence="4">IBT 21472</strain>
    </source>
</reference>
<evidence type="ECO:0000256" key="3">
    <source>
        <dbReference type="SAM" id="SignalP"/>
    </source>
</evidence>
<keyword evidence="3" id="KW-0732">Signal</keyword>
<feature type="chain" id="PRO_5040999767" description="Receptor L-domain domain-containing protein" evidence="3">
    <location>
        <begin position="18"/>
        <end position="338"/>
    </location>
</feature>
<feature type="transmembrane region" description="Helical" evidence="2">
    <location>
        <begin position="204"/>
        <end position="224"/>
    </location>
</feature>
<keyword evidence="5" id="KW-1185">Reference proteome</keyword>